<evidence type="ECO:0000256" key="1">
    <source>
        <dbReference type="SAM" id="Phobius"/>
    </source>
</evidence>
<gene>
    <name evidence="3" type="ORF">FB474_0780</name>
</gene>
<dbReference type="Proteomes" id="UP000319514">
    <property type="component" value="Unassembled WGS sequence"/>
</dbReference>
<organism evidence="3 4">
    <name type="scientific">Oryzihumus leptocrescens</name>
    <dbReference type="NCBI Taxonomy" id="297536"/>
    <lineage>
        <taxon>Bacteria</taxon>
        <taxon>Bacillati</taxon>
        <taxon>Actinomycetota</taxon>
        <taxon>Actinomycetes</taxon>
        <taxon>Micrococcales</taxon>
        <taxon>Intrasporangiaceae</taxon>
        <taxon>Oryzihumus</taxon>
    </lineage>
</organism>
<feature type="domain" description="Putative Flp pilus-assembly TadG-like N-terminal" evidence="2">
    <location>
        <begin position="30"/>
        <end position="74"/>
    </location>
</feature>
<evidence type="ECO:0000313" key="3">
    <source>
        <dbReference type="EMBL" id="TQL59426.1"/>
    </source>
</evidence>
<keyword evidence="4" id="KW-1185">Reference proteome</keyword>
<sequence>MPRLSILGLARAVRGHVHGRLRGRDAGAVATLVAIMLGTGVILGCAALTIDTGSLLWERRQLQNGADAASLSAAKSCADLITSCPTLVAAGSPLANLAGANASDNATSIENICYSPAAIAANSTLAAYTCPASGSPSQLVNCPPVAASLTAANYVEVRTKTLTSGGSSILPPYLAQTLAGGGYSGETVKACARAAWGPPTSMAITVPITLSDCEWENATLGTPHAATPTYAPDPVGAWPGYGGAAQPAWPAAATTPPVAGNEVVIMLQDPSSPQLCTNWAGHDVAGGFGYLNSTSCSPNVSATNWNKVDPGSGWASLGCDLGPYWKRVIYLPVFDCVVHQNPMPGPVPPWPANCYDSPGGGNHWYHIEGFAKFYLSGYKLSGAPAETRATPTTGSAPCTGPQRCLSGWFLDGPLLGSLGGPPPPGPPLGPYVVQVAG</sequence>
<proteinExistence type="predicted"/>
<protein>
    <submittedName>
        <fullName evidence="3">Putative Flp pilus-assembly TadE/G-like protein</fullName>
    </submittedName>
</protein>
<reference evidence="3 4" key="1">
    <citation type="submission" date="2019-06" db="EMBL/GenBank/DDBJ databases">
        <title>Sequencing the genomes of 1000 actinobacteria strains.</title>
        <authorList>
            <person name="Klenk H.-P."/>
        </authorList>
    </citation>
    <scope>NUCLEOTIDE SEQUENCE [LARGE SCALE GENOMIC DNA]</scope>
    <source>
        <strain evidence="3 4">DSM 18082</strain>
    </source>
</reference>
<dbReference type="Pfam" id="PF13400">
    <property type="entry name" value="Tad"/>
    <property type="match status" value="1"/>
</dbReference>
<dbReference type="EMBL" id="VFOQ01000001">
    <property type="protein sequence ID" value="TQL59426.1"/>
    <property type="molecule type" value="Genomic_DNA"/>
</dbReference>
<evidence type="ECO:0000259" key="2">
    <source>
        <dbReference type="Pfam" id="PF13400"/>
    </source>
</evidence>
<accession>A0A542ZGG0</accession>
<dbReference type="OrthoDB" id="5187898at2"/>
<keyword evidence="1" id="KW-1133">Transmembrane helix</keyword>
<keyword evidence="1" id="KW-0472">Membrane</keyword>
<keyword evidence="1" id="KW-0812">Transmembrane</keyword>
<dbReference type="InterPro" id="IPR028087">
    <property type="entry name" value="Tad_N"/>
</dbReference>
<feature type="transmembrane region" description="Helical" evidence="1">
    <location>
        <begin position="31"/>
        <end position="50"/>
    </location>
</feature>
<dbReference type="AlphaFoldDB" id="A0A542ZGG0"/>
<name>A0A542ZGG0_9MICO</name>
<evidence type="ECO:0000313" key="4">
    <source>
        <dbReference type="Proteomes" id="UP000319514"/>
    </source>
</evidence>
<comment type="caution">
    <text evidence="3">The sequence shown here is derived from an EMBL/GenBank/DDBJ whole genome shotgun (WGS) entry which is preliminary data.</text>
</comment>